<evidence type="ECO:0000313" key="1">
    <source>
        <dbReference type="EMBL" id="JAE35725.1"/>
    </source>
</evidence>
<protein>
    <submittedName>
        <fullName evidence="1">Uncharacterized protein</fullName>
    </submittedName>
</protein>
<dbReference type="EMBL" id="GBRH01162171">
    <property type="protein sequence ID" value="JAE35725.1"/>
    <property type="molecule type" value="Transcribed_RNA"/>
</dbReference>
<dbReference type="AlphaFoldDB" id="A0A0A9HEZ0"/>
<proteinExistence type="predicted"/>
<accession>A0A0A9HEZ0</accession>
<sequence length="42" mass="5099">MDIISLKTITKHYFLSISTQTKHYFIFDQDHLPYKNIKMQPL</sequence>
<reference evidence="1" key="2">
    <citation type="journal article" date="2015" name="Data Brief">
        <title>Shoot transcriptome of the giant reed, Arundo donax.</title>
        <authorList>
            <person name="Barrero R.A."/>
            <person name="Guerrero F.D."/>
            <person name="Moolhuijzen P."/>
            <person name="Goolsby J.A."/>
            <person name="Tidwell J."/>
            <person name="Bellgard S.E."/>
            <person name="Bellgard M.I."/>
        </authorList>
    </citation>
    <scope>NUCLEOTIDE SEQUENCE</scope>
    <source>
        <tissue evidence="1">Shoot tissue taken approximately 20 cm above the soil surface</tissue>
    </source>
</reference>
<name>A0A0A9HEZ0_ARUDO</name>
<organism evidence="1">
    <name type="scientific">Arundo donax</name>
    <name type="common">Giant reed</name>
    <name type="synonym">Donax arundinaceus</name>
    <dbReference type="NCBI Taxonomy" id="35708"/>
    <lineage>
        <taxon>Eukaryota</taxon>
        <taxon>Viridiplantae</taxon>
        <taxon>Streptophyta</taxon>
        <taxon>Embryophyta</taxon>
        <taxon>Tracheophyta</taxon>
        <taxon>Spermatophyta</taxon>
        <taxon>Magnoliopsida</taxon>
        <taxon>Liliopsida</taxon>
        <taxon>Poales</taxon>
        <taxon>Poaceae</taxon>
        <taxon>PACMAD clade</taxon>
        <taxon>Arundinoideae</taxon>
        <taxon>Arundineae</taxon>
        <taxon>Arundo</taxon>
    </lineage>
</organism>
<reference evidence="1" key="1">
    <citation type="submission" date="2014-09" db="EMBL/GenBank/DDBJ databases">
        <authorList>
            <person name="Magalhaes I.L.F."/>
            <person name="Oliveira U."/>
            <person name="Santos F.R."/>
            <person name="Vidigal T.H.D.A."/>
            <person name="Brescovit A.D."/>
            <person name="Santos A.J."/>
        </authorList>
    </citation>
    <scope>NUCLEOTIDE SEQUENCE</scope>
    <source>
        <tissue evidence="1">Shoot tissue taken approximately 20 cm above the soil surface</tissue>
    </source>
</reference>